<evidence type="ECO:0000313" key="6">
    <source>
        <dbReference type="Proteomes" id="UP000238326"/>
    </source>
</evidence>
<name>A0A2S9KCV0_9BURK</name>
<dbReference type="PANTHER" id="PTHR42939">
    <property type="entry name" value="ABC TRANSPORTER ATP-BINDING PROTEIN ALBC-RELATED"/>
    <property type="match status" value="1"/>
</dbReference>
<feature type="domain" description="ABC transporter" evidence="4">
    <location>
        <begin position="62"/>
        <end position="178"/>
    </location>
</feature>
<evidence type="ECO:0000259" key="4">
    <source>
        <dbReference type="Pfam" id="PF00005"/>
    </source>
</evidence>
<reference evidence="5 6" key="1">
    <citation type="submission" date="2018-03" db="EMBL/GenBank/DDBJ databases">
        <title>Comparative genomics illustrates the genes involved in a hyperalkaliphilic mechanisms of Serpentinomonas isolated from highly-alkaline calcium-rich serpentinized springs.</title>
        <authorList>
            <person name="Suzuki S."/>
            <person name="Ishii S."/>
            <person name="Walworth N."/>
            <person name="Bird L."/>
            <person name="Kuenen J.G."/>
            <person name="Nealson K.H."/>
        </authorList>
    </citation>
    <scope>NUCLEOTIDE SEQUENCE [LARGE SCALE GENOMIC DNA]</scope>
    <source>
        <strain evidence="5 6">83</strain>
    </source>
</reference>
<dbReference type="InterPro" id="IPR003439">
    <property type="entry name" value="ABC_transporter-like_ATP-bd"/>
</dbReference>
<dbReference type="Pfam" id="PF00005">
    <property type="entry name" value="ABC_tran"/>
    <property type="match status" value="1"/>
</dbReference>
<evidence type="ECO:0000256" key="2">
    <source>
        <dbReference type="ARBA" id="ARBA00022741"/>
    </source>
</evidence>
<dbReference type="Gene3D" id="3.40.50.300">
    <property type="entry name" value="P-loop containing nucleotide triphosphate hydrolases"/>
    <property type="match status" value="1"/>
</dbReference>
<gene>
    <name evidence="5" type="ORF">C6P61_11925</name>
</gene>
<dbReference type="AlphaFoldDB" id="A0A2S9KCV0"/>
<accession>A0A2S9KCV0</accession>
<keyword evidence="3" id="KW-0067">ATP-binding</keyword>
<dbReference type="SUPFAM" id="SSF52540">
    <property type="entry name" value="P-loop containing nucleoside triphosphate hydrolases"/>
    <property type="match status" value="1"/>
</dbReference>
<dbReference type="EMBL" id="PVLR01000035">
    <property type="protein sequence ID" value="PRD68270.1"/>
    <property type="molecule type" value="Genomic_DNA"/>
</dbReference>
<dbReference type="GO" id="GO:0016887">
    <property type="term" value="F:ATP hydrolysis activity"/>
    <property type="evidence" value="ECO:0007669"/>
    <property type="project" value="InterPro"/>
</dbReference>
<dbReference type="Proteomes" id="UP000238326">
    <property type="component" value="Unassembled WGS sequence"/>
</dbReference>
<dbReference type="InterPro" id="IPR027417">
    <property type="entry name" value="P-loop_NTPase"/>
</dbReference>
<dbReference type="GO" id="GO:0005524">
    <property type="term" value="F:ATP binding"/>
    <property type="evidence" value="ECO:0007669"/>
    <property type="project" value="UniProtKB-KW"/>
</dbReference>
<organism evidence="5 6">
    <name type="scientific">Malikia spinosa</name>
    <dbReference type="NCBI Taxonomy" id="86180"/>
    <lineage>
        <taxon>Bacteria</taxon>
        <taxon>Pseudomonadati</taxon>
        <taxon>Pseudomonadota</taxon>
        <taxon>Betaproteobacteria</taxon>
        <taxon>Burkholderiales</taxon>
        <taxon>Comamonadaceae</taxon>
        <taxon>Malikia</taxon>
    </lineage>
</organism>
<keyword evidence="6" id="KW-1185">Reference proteome</keyword>
<dbReference type="PANTHER" id="PTHR42939:SF1">
    <property type="entry name" value="ABC TRANSPORTER ATP-BINDING PROTEIN ALBC-RELATED"/>
    <property type="match status" value="1"/>
</dbReference>
<protein>
    <submittedName>
        <fullName evidence="5">ABC transporter</fullName>
    </submittedName>
</protein>
<evidence type="ECO:0000313" key="5">
    <source>
        <dbReference type="EMBL" id="PRD68270.1"/>
    </source>
</evidence>
<keyword evidence="1" id="KW-0813">Transport</keyword>
<evidence type="ECO:0000256" key="3">
    <source>
        <dbReference type="ARBA" id="ARBA00022840"/>
    </source>
</evidence>
<comment type="caution">
    <text evidence="5">The sequence shown here is derived from an EMBL/GenBank/DDBJ whole genome shotgun (WGS) entry which is preliminary data.</text>
</comment>
<sequence>MSPFANPMSSLPEASISAPYPVLLLAEDLVLDCPGSEPRRLTGLQLRPGLTLVRSDEDSDMSHLLRWLSGTVKPRSGQVQWLLHSRPVSTTELERLVFWADPADRSQDKMSVSAYWQQLRGRYPRWNDAMLDELQAELGLTPHLDKALFMLSTGSRRKVALAAALAAGAALTLLDQPYAALDLPSRRCITRCLLDCASQAERIYVMADYEAPEGVPLSQLIDLNRLLPG</sequence>
<evidence type="ECO:0000256" key="1">
    <source>
        <dbReference type="ARBA" id="ARBA00022448"/>
    </source>
</evidence>
<dbReference type="InterPro" id="IPR051782">
    <property type="entry name" value="ABC_Transporter_VariousFunc"/>
</dbReference>
<keyword evidence="2" id="KW-0547">Nucleotide-binding</keyword>
<proteinExistence type="predicted"/>
<dbReference type="OrthoDB" id="8772152at2"/>